<reference evidence="2 3" key="1">
    <citation type="journal article" date="2019" name="Sci. Rep.">
        <title>Orb-weaving spider Araneus ventricosus genome elucidates the spidroin gene catalogue.</title>
        <authorList>
            <person name="Kono N."/>
            <person name="Nakamura H."/>
            <person name="Ohtoshi R."/>
            <person name="Moran D.A.P."/>
            <person name="Shinohara A."/>
            <person name="Yoshida Y."/>
            <person name="Fujiwara M."/>
            <person name="Mori M."/>
            <person name="Tomita M."/>
            <person name="Arakawa K."/>
        </authorList>
    </citation>
    <scope>NUCLEOTIDE SEQUENCE [LARGE SCALE GENOMIC DNA]</scope>
</reference>
<dbReference type="AlphaFoldDB" id="A0A4Y2BU24"/>
<evidence type="ECO:0000313" key="1">
    <source>
        <dbReference type="EMBL" id="GBL95426.1"/>
    </source>
</evidence>
<organism evidence="2 3">
    <name type="scientific">Araneus ventricosus</name>
    <name type="common">Orbweaver spider</name>
    <name type="synonym">Epeira ventricosa</name>
    <dbReference type="NCBI Taxonomy" id="182803"/>
    <lineage>
        <taxon>Eukaryota</taxon>
        <taxon>Metazoa</taxon>
        <taxon>Ecdysozoa</taxon>
        <taxon>Arthropoda</taxon>
        <taxon>Chelicerata</taxon>
        <taxon>Arachnida</taxon>
        <taxon>Araneae</taxon>
        <taxon>Araneomorphae</taxon>
        <taxon>Entelegynae</taxon>
        <taxon>Araneoidea</taxon>
        <taxon>Araneidae</taxon>
        <taxon>Araneus</taxon>
    </lineage>
</organism>
<name>A0A4Y2BU24_ARAVE</name>
<proteinExistence type="predicted"/>
<keyword evidence="3" id="KW-1185">Reference proteome</keyword>
<evidence type="ECO:0000313" key="2">
    <source>
        <dbReference type="EMBL" id="GBL95433.1"/>
    </source>
</evidence>
<protein>
    <submittedName>
        <fullName evidence="2">Uncharacterized protein</fullName>
    </submittedName>
</protein>
<dbReference type="Proteomes" id="UP000499080">
    <property type="component" value="Unassembled WGS sequence"/>
</dbReference>
<dbReference type="EMBL" id="BGPR01160885">
    <property type="protein sequence ID" value="GBL95426.1"/>
    <property type="molecule type" value="Genomic_DNA"/>
</dbReference>
<feature type="non-terminal residue" evidence="2">
    <location>
        <position position="50"/>
    </location>
</feature>
<sequence>MKYVYEDTLNATHVPCVMPLRQPNRLNGYGTMRIHSGTLNLTSEAKHLSL</sequence>
<evidence type="ECO:0000313" key="3">
    <source>
        <dbReference type="Proteomes" id="UP000499080"/>
    </source>
</evidence>
<gene>
    <name evidence="1" type="ORF">AVEN_254526_1</name>
    <name evidence="2" type="ORF">AVEN_256160_1</name>
</gene>
<accession>A0A4Y2BU24</accession>
<dbReference type="EMBL" id="BGPR01160886">
    <property type="protein sequence ID" value="GBL95433.1"/>
    <property type="molecule type" value="Genomic_DNA"/>
</dbReference>
<comment type="caution">
    <text evidence="2">The sequence shown here is derived from an EMBL/GenBank/DDBJ whole genome shotgun (WGS) entry which is preliminary data.</text>
</comment>